<evidence type="ECO:0000313" key="2">
    <source>
        <dbReference type="EMBL" id="MDI6097135.1"/>
    </source>
</evidence>
<dbReference type="EMBL" id="JASCTH010000001">
    <property type="protein sequence ID" value="MDI6097135.1"/>
    <property type="molecule type" value="Genomic_DNA"/>
</dbReference>
<protein>
    <submittedName>
        <fullName evidence="2">SHOCT domain-containing protein</fullName>
    </submittedName>
</protein>
<evidence type="ECO:0000259" key="1">
    <source>
        <dbReference type="Pfam" id="PF09851"/>
    </source>
</evidence>
<keyword evidence="3" id="KW-1185">Reference proteome</keyword>
<sequence length="159" mass="16673">MSFDGDTTVPDHCTESLARARRHSIDTAGALAVAAVGSGSAPLYLLVYPDRLELASAGGMLGTGAGRERIEYTAIDDVTARDRLIRSSLEISTGGRTVSFSTGTLGRGREAATYLAALIRQRLGATPDNTALLHQLAALHTAGLLTDEEYAAKRATLLS</sequence>
<organism evidence="2 3">
    <name type="scientific">Actinoplanes sandaracinus</name>
    <dbReference type="NCBI Taxonomy" id="3045177"/>
    <lineage>
        <taxon>Bacteria</taxon>
        <taxon>Bacillati</taxon>
        <taxon>Actinomycetota</taxon>
        <taxon>Actinomycetes</taxon>
        <taxon>Micromonosporales</taxon>
        <taxon>Micromonosporaceae</taxon>
        <taxon>Actinoplanes</taxon>
    </lineage>
</organism>
<dbReference type="InterPro" id="IPR018649">
    <property type="entry name" value="SHOCT"/>
</dbReference>
<proteinExistence type="predicted"/>
<accession>A0ABT6WBN6</accession>
<comment type="caution">
    <text evidence="2">The sequence shown here is derived from an EMBL/GenBank/DDBJ whole genome shotgun (WGS) entry which is preliminary data.</text>
</comment>
<reference evidence="2 3" key="1">
    <citation type="submission" date="2023-05" db="EMBL/GenBank/DDBJ databases">
        <title>Actinoplanes sp. NEAU-A12 genome sequencing.</title>
        <authorList>
            <person name="Wang Z.-S."/>
        </authorList>
    </citation>
    <scope>NUCLEOTIDE SEQUENCE [LARGE SCALE GENOMIC DNA]</scope>
    <source>
        <strain evidence="2 3">NEAU-A12</strain>
    </source>
</reference>
<dbReference type="Pfam" id="PF09851">
    <property type="entry name" value="SHOCT"/>
    <property type="match status" value="1"/>
</dbReference>
<name>A0ABT6WBN6_9ACTN</name>
<gene>
    <name evidence="2" type="ORF">QLQ12_00745</name>
</gene>
<evidence type="ECO:0000313" key="3">
    <source>
        <dbReference type="Proteomes" id="UP001241758"/>
    </source>
</evidence>
<dbReference type="Proteomes" id="UP001241758">
    <property type="component" value="Unassembled WGS sequence"/>
</dbReference>
<dbReference type="RefSeq" id="WP_282756357.1">
    <property type="nucleotide sequence ID" value="NZ_JASCTH010000001.1"/>
</dbReference>
<feature type="domain" description="SHOCT" evidence="1">
    <location>
        <begin position="133"/>
        <end position="158"/>
    </location>
</feature>